<reference evidence="3 4" key="1">
    <citation type="submission" date="2025-05" db="UniProtKB">
        <authorList>
            <consortium name="RefSeq"/>
        </authorList>
    </citation>
    <scope>IDENTIFICATION</scope>
    <source>
        <strain evidence="3 4">14028-0561.14</strain>
        <tissue evidence="3 4">Whole fly</tissue>
    </source>
</reference>
<name>A0ABM4GJV8_DROKI</name>
<evidence type="ECO:0000256" key="1">
    <source>
        <dbReference type="SAM" id="MobiDB-lite"/>
    </source>
</evidence>
<sequence length="129" mass="14125">MATTLNLQREQNIIKIYKQKKMNTIGADDYTVAELRNWLGRLNMQKSGNKETLAARLNGVPPEARGVCPAMAESEDDALNIDLEHGDAGAAAPDNSHLHSDKRGNGEAYESVVAEINEDAENEENSQNC</sequence>
<organism evidence="2 5">
    <name type="scientific">Drosophila kikkawai</name>
    <name type="common">Fruit fly</name>
    <dbReference type="NCBI Taxonomy" id="30033"/>
    <lineage>
        <taxon>Eukaryota</taxon>
        <taxon>Metazoa</taxon>
        <taxon>Ecdysozoa</taxon>
        <taxon>Arthropoda</taxon>
        <taxon>Hexapoda</taxon>
        <taxon>Insecta</taxon>
        <taxon>Pterygota</taxon>
        <taxon>Neoptera</taxon>
        <taxon>Endopterygota</taxon>
        <taxon>Diptera</taxon>
        <taxon>Brachycera</taxon>
        <taxon>Muscomorpha</taxon>
        <taxon>Ephydroidea</taxon>
        <taxon>Drosophilidae</taxon>
        <taxon>Drosophila</taxon>
        <taxon>Sophophora</taxon>
    </lineage>
</organism>
<dbReference type="RefSeq" id="XP_070142998.1">
    <property type="nucleotide sequence ID" value="XM_070286897.1"/>
</dbReference>
<feature type="compositionally biased region" description="Basic and acidic residues" evidence="1">
    <location>
        <begin position="96"/>
        <end position="105"/>
    </location>
</feature>
<evidence type="ECO:0000313" key="2">
    <source>
        <dbReference type="Proteomes" id="UP001652661"/>
    </source>
</evidence>
<evidence type="ECO:0000313" key="3">
    <source>
        <dbReference type="RefSeq" id="XP_070142998.1"/>
    </source>
</evidence>
<feature type="region of interest" description="Disordered" evidence="1">
    <location>
        <begin position="83"/>
        <end position="129"/>
    </location>
</feature>
<dbReference type="RefSeq" id="XP_070143000.1">
    <property type="nucleotide sequence ID" value="XM_070286899.1"/>
</dbReference>
<keyword evidence="2" id="KW-1185">Reference proteome</keyword>
<dbReference type="InterPro" id="IPR036361">
    <property type="entry name" value="SAP_dom_sf"/>
</dbReference>
<gene>
    <name evidence="3 4 5" type="primary">LOC138928818</name>
</gene>
<protein>
    <submittedName>
        <fullName evidence="3 4">Uncharacterized protein isoform X1</fullName>
    </submittedName>
</protein>
<dbReference type="Gene3D" id="1.10.720.30">
    <property type="entry name" value="SAP domain"/>
    <property type="match status" value="1"/>
</dbReference>
<feature type="compositionally biased region" description="Acidic residues" evidence="1">
    <location>
        <begin position="116"/>
        <end position="129"/>
    </location>
</feature>
<dbReference type="SUPFAM" id="SSF68906">
    <property type="entry name" value="SAP domain"/>
    <property type="match status" value="1"/>
</dbReference>
<evidence type="ECO:0000313" key="4">
    <source>
        <dbReference type="RefSeq" id="XP_070142999.1"/>
    </source>
</evidence>
<dbReference type="RefSeq" id="XP_070142999.1">
    <property type="nucleotide sequence ID" value="XM_070286898.1"/>
</dbReference>
<dbReference type="Proteomes" id="UP001652661">
    <property type="component" value="Chromosome 3R"/>
</dbReference>
<dbReference type="GeneID" id="138928818"/>
<evidence type="ECO:0000313" key="5">
    <source>
        <dbReference type="RefSeq" id="XP_070143000.1"/>
    </source>
</evidence>
<accession>A0ABM4GJV8</accession>
<proteinExistence type="predicted"/>